<keyword evidence="5" id="KW-1185">Reference proteome</keyword>
<dbReference type="Gene3D" id="3.40.50.300">
    <property type="entry name" value="P-loop containing nucleotide triphosphate hydrolases"/>
    <property type="match status" value="1"/>
</dbReference>
<feature type="domain" description="ABC transporter" evidence="3">
    <location>
        <begin position="6"/>
        <end position="228"/>
    </location>
</feature>
<dbReference type="PANTHER" id="PTHR43158">
    <property type="entry name" value="SKFA PEPTIDE EXPORT ATP-BINDING PROTEIN SKFE"/>
    <property type="match status" value="1"/>
</dbReference>
<dbReference type="PANTHER" id="PTHR43158:SF1">
    <property type="entry name" value="ABC TRANSPORTER, ATP-BINDING PROTEIN"/>
    <property type="match status" value="1"/>
</dbReference>
<gene>
    <name evidence="4" type="ORF">ACFQ5M_01330</name>
</gene>
<organism evidence="4 5">
    <name type="scientific">Agrilactobacillus yilanensis</name>
    <dbReference type="NCBI Taxonomy" id="2485997"/>
    <lineage>
        <taxon>Bacteria</taxon>
        <taxon>Bacillati</taxon>
        <taxon>Bacillota</taxon>
        <taxon>Bacilli</taxon>
        <taxon>Lactobacillales</taxon>
        <taxon>Lactobacillaceae</taxon>
        <taxon>Agrilactobacillus</taxon>
    </lineage>
</organism>
<dbReference type="PROSITE" id="PS50893">
    <property type="entry name" value="ABC_TRANSPORTER_2"/>
    <property type="match status" value="1"/>
</dbReference>
<dbReference type="Proteomes" id="UP001597267">
    <property type="component" value="Unassembled WGS sequence"/>
</dbReference>
<name>A0ABW4J518_9LACO</name>
<dbReference type="RefSeq" id="WP_125712885.1">
    <property type="nucleotide sequence ID" value="NZ_JBHTOP010000002.1"/>
</dbReference>
<evidence type="ECO:0000313" key="4">
    <source>
        <dbReference type="EMBL" id="MFD1670731.1"/>
    </source>
</evidence>
<evidence type="ECO:0000313" key="5">
    <source>
        <dbReference type="Proteomes" id="UP001597267"/>
    </source>
</evidence>
<dbReference type="InterPro" id="IPR027417">
    <property type="entry name" value="P-loop_NTPase"/>
</dbReference>
<dbReference type="InterPro" id="IPR003439">
    <property type="entry name" value="ABC_transporter-like_ATP-bd"/>
</dbReference>
<evidence type="ECO:0000256" key="2">
    <source>
        <dbReference type="ARBA" id="ARBA00022840"/>
    </source>
</evidence>
<sequence length="244" mass="27207">MMTNLVTLSNVTYKRNLKIIIDHLNLQLPQNNIIGLLGANGAGKTTLMRLISGVVPNYKGTIRIGTATTNTARKQVASFSQILTGVQPNARLTEIANYCDTLYSDFSIDVFEKIIASLDLDGTEKLSALSKGNRMKCVLAVTLARRVSLYLLDEPFDGIDSMTRKRLIKSMLTWKPDNATILISDHHVEDIANILDQVVILKHQMVISQKSAEEIREKDGLSIETYYENIYEGGVDHDQSHDNL</sequence>
<protein>
    <submittedName>
        <fullName evidence="4">ATP-binding cassette domain-containing protein</fullName>
    </submittedName>
</protein>
<comment type="caution">
    <text evidence="4">The sequence shown here is derived from an EMBL/GenBank/DDBJ whole genome shotgun (WGS) entry which is preliminary data.</text>
</comment>
<proteinExistence type="predicted"/>
<evidence type="ECO:0000256" key="1">
    <source>
        <dbReference type="ARBA" id="ARBA00022741"/>
    </source>
</evidence>
<evidence type="ECO:0000259" key="3">
    <source>
        <dbReference type="PROSITE" id="PS50893"/>
    </source>
</evidence>
<dbReference type="SUPFAM" id="SSF52540">
    <property type="entry name" value="P-loop containing nucleoside triphosphate hydrolases"/>
    <property type="match status" value="1"/>
</dbReference>
<dbReference type="SMART" id="SM00382">
    <property type="entry name" value="AAA"/>
    <property type="match status" value="1"/>
</dbReference>
<reference evidence="5" key="1">
    <citation type="journal article" date="2019" name="Int. J. Syst. Evol. Microbiol.">
        <title>The Global Catalogue of Microorganisms (GCM) 10K type strain sequencing project: providing services to taxonomists for standard genome sequencing and annotation.</title>
        <authorList>
            <consortium name="The Broad Institute Genomics Platform"/>
            <consortium name="The Broad Institute Genome Sequencing Center for Infectious Disease"/>
            <person name="Wu L."/>
            <person name="Ma J."/>
        </authorList>
    </citation>
    <scope>NUCLEOTIDE SEQUENCE [LARGE SCALE GENOMIC DNA]</scope>
    <source>
        <strain evidence="5">CCM 8896</strain>
    </source>
</reference>
<keyword evidence="1" id="KW-0547">Nucleotide-binding</keyword>
<dbReference type="InterPro" id="IPR003593">
    <property type="entry name" value="AAA+_ATPase"/>
</dbReference>
<keyword evidence="2 4" id="KW-0067">ATP-binding</keyword>
<accession>A0ABW4J518</accession>
<dbReference type="EMBL" id="JBHTOP010000002">
    <property type="protein sequence ID" value="MFD1670731.1"/>
    <property type="molecule type" value="Genomic_DNA"/>
</dbReference>
<dbReference type="GO" id="GO:0005524">
    <property type="term" value="F:ATP binding"/>
    <property type="evidence" value="ECO:0007669"/>
    <property type="project" value="UniProtKB-KW"/>
</dbReference>
<dbReference type="Pfam" id="PF00005">
    <property type="entry name" value="ABC_tran"/>
    <property type="match status" value="1"/>
</dbReference>